<name>A0A6M1SIF7_9HYPH</name>
<keyword evidence="3" id="KW-0813">Transport</keyword>
<evidence type="ECO:0000256" key="6">
    <source>
        <dbReference type="ARBA" id="ARBA00023136"/>
    </source>
</evidence>
<evidence type="ECO:0000256" key="5">
    <source>
        <dbReference type="ARBA" id="ARBA00022692"/>
    </source>
</evidence>
<protein>
    <submittedName>
        <fullName evidence="8">TolC family protein</fullName>
    </submittedName>
</protein>
<organism evidence="8 9">
    <name type="scientific">Devosia aurantiaca</name>
    <dbReference type="NCBI Taxonomy" id="2714858"/>
    <lineage>
        <taxon>Bacteria</taxon>
        <taxon>Pseudomonadati</taxon>
        <taxon>Pseudomonadota</taxon>
        <taxon>Alphaproteobacteria</taxon>
        <taxon>Hyphomicrobiales</taxon>
        <taxon>Devosiaceae</taxon>
        <taxon>Devosia</taxon>
    </lineage>
</organism>
<dbReference type="PANTHER" id="PTHR30026">
    <property type="entry name" value="OUTER MEMBRANE PROTEIN TOLC"/>
    <property type="match status" value="1"/>
</dbReference>
<proteinExistence type="inferred from homology"/>
<keyword evidence="9" id="KW-1185">Reference proteome</keyword>
<evidence type="ECO:0000256" key="1">
    <source>
        <dbReference type="ARBA" id="ARBA00004442"/>
    </source>
</evidence>
<dbReference type="GO" id="GO:0009279">
    <property type="term" value="C:cell outer membrane"/>
    <property type="evidence" value="ECO:0007669"/>
    <property type="project" value="UniProtKB-SubCell"/>
</dbReference>
<dbReference type="Proteomes" id="UP000474802">
    <property type="component" value="Unassembled WGS sequence"/>
</dbReference>
<accession>A0A6M1SIF7</accession>
<sequence length="167" mass="18155">MQPRRSFRLARFPRHHPHLCRRRAGGSGVRQANLQQIGAEVDAMSAYDQIREAVISAWSGIQSADAQIQAAQAAVSSSNTVLEGVIQERDLGTRTTLDVLNSQADLTSSREALINASSNKVVATFSLLSAMGRLTAQDLGLPVEVKTAVPYTQAVEDVWQELRTVVE</sequence>
<dbReference type="PANTHER" id="PTHR30026:SF22">
    <property type="entry name" value="OUTER MEMBRANE EFFLUX PROTEIN"/>
    <property type="match status" value="1"/>
</dbReference>
<evidence type="ECO:0000256" key="2">
    <source>
        <dbReference type="ARBA" id="ARBA00007613"/>
    </source>
</evidence>
<keyword evidence="5" id="KW-0812">Transmembrane</keyword>
<evidence type="ECO:0000313" key="8">
    <source>
        <dbReference type="EMBL" id="NGP19257.1"/>
    </source>
</evidence>
<evidence type="ECO:0000256" key="3">
    <source>
        <dbReference type="ARBA" id="ARBA00022448"/>
    </source>
</evidence>
<evidence type="ECO:0000256" key="4">
    <source>
        <dbReference type="ARBA" id="ARBA00022452"/>
    </source>
</evidence>
<dbReference type="EMBL" id="JAALFG010000005">
    <property type="protein sequence ID" value="NGP19257.1"/>
    <property type="molecule type" value="Genomic_DNA"/>
</dbReference>
<comment type="caution">
    <text evidence="8">The sequence shown here is derived from an EMBL/GenBank/DDBJ whole genome shotgun (WGS) entry which is preliminary data.</text>
</comment>
<comment type="similarity">
    <text evidence="2">Belongs to the outer membrane factor (OMF) (TC 1.B.17) family.</text>
</comment>
<evidence type="ECO:0000313" key="9">
    <source>
        <dbReference type="Proteomes" id="UP000474802"/>
    </source>
</evidence>
<keyword evidence="6" id="KW-0472">Membrane</keyword>
<dbReference type="GO" id="GO:0015562">
    <property type="term" value="F:efflux transmembrane transporter activity"/>
    <property type="evidence" value="ECO:0007669"/>
    <property type="project" value="InterPro"/>
</dbReference>
<dbReference type="SUPFAM" id="SSF56954">
    <property type="entry name" value="Outer membrane efflux proteins (OEP)"/>
    <property type="match status" value="1"/>
</dbReference>
<dbReference type="InterPro" id="IPR003423">
    <property type="entry name" value="OMP_efflux"/>
</dbReference>
<keyword evidence="7" id="KW-0998">Cell outer membrane</keyword>
<dbReference type="InterPro" id="IPR051906">
    <property type="entry name" value="TolC-like"/>
</dbReference>
<keyword evidence="4" id="KW-1134">Transmembrane beta strand</keyword>
<gene>
    <name evidence="8" type="ORF">G5575_17905</name>
</gene>
<reference evidence="8 9" key="2">
    <citation type="submission" date="2020-03" db="EMBL/GenBank/DDBJ databases">
        <title>Devosia chinhatensis sp. nov., isolated from a hexachlorocyclohexane (HCH) dump site in India.</title>
        <authorList>
            <person name="Kumar M."/>
            <person name="Lal R."/>
        </authorList>
    </citation>
    <scope>NUCLEOTIDE SEQUENCE [LARGE SCALE GENOMIC DNA]</scope>
    <source>
        <strain evidence="8 9">H239</strain>
    </source>
</reference>
<comment type="subcellular location">
    <subcellularLocation>
        <location evidence="1">Cell outer membrane</location>
    </subcellularLocation>
</comment>
<dbReference type="GO" id="GO:0015288">
    <property type="term" value="F:porin activity"/>
    <property type="evidence" value="ECO:0007669"/>
    <property type="project" value="TreeGrafter"/>
</dbReference>
<dbReference type="Gene3D" id="1.20.1600.10">
    <property type="entry name" value="Outer membrane efflux proteins (OEP)"/>
    <property type="match status" value="1"/>
</dbReference>
<evidence type="ECO:0000256" key="7">
    <source>
        <dbReference type="ARBA" id="ARBA00023237"/>
    </source>
</evidence>
<reference evidence="8 9" key="1">
    <citation type="submission" date="2020-02" db="EMBL/GenBank/DDBJ databases">
        <authorList>
            <person name="Khan S.A."/>
            <person name="Jeon C.O."/>
            <person name="Chun B.H."/>
        </authorList>
    </citation>
    <scope>NUCLEOTIDE SEQUENCE [LARGE SCALE GENOMIC DNA]</scope>
    <source>
        <strain evidence="8 9">H239</strain>
    </source>
</reference>
<dbReference type="GO" id="GO:1990281">
    <property type="term" value="C:efflux pump complex"/>
    <property type="evidence" value="ECO:0007669"/>
    <property type="project" value="TreeGrafter"/>
</dbReference>
<dbReference type="Pfam" id="PF02321">
    <property type="entry name" value="OEP"/>
    <property type="match status" value="1"/>
</dbReference>
<dbReference type="AlphaFoldDB" id="A0A6M1SIF7"/>